<dbReference type="AlphaFoldDB" id="A0A2S4W009"/>
<dbReference type="VEuPathDB" id="FungiDB:PSTT_02396"/>
<evidence type="ECO:0000313" key="3">
    <source>
        <dbReference type="Proteomes" id="UP000239156"/>
    </source>
</evidence>
<reference evidence="2" key="1">
    <citation type="submission" date="2017-12" db="EMBL/GenBank/DDBJ databases">
        <title>Gene loss provides genomic basis for host adaptation in cereal stripe rust fungi.</title>
        <authorList>
            <person name="Xia C."/>
        </authorList>
    </citation>
    <scope>NUCLEOTIDE SEQUENCE [LARGE SCALE GENOMIC DNA]</scope>
    <source>
        <strain evidence="2">93-210</strain>
    </source>
</reference>
<proteinExistence type="predicted"/>
<sequence length="143" mass="16190">MEMWAKLPISWSSVKAEKGWLAGGLKGVVMGVISVGRLDTYGKILNSRVQYSIGLWPVISDNAKNSLMGWGCKRRVVEREEAKRKEKDEDGWKCKPIQWRTEKGRDGEDMRIDRSESSEISSRACSREGKRWISDNAKEGVIG</sequence>
<protein>
    <submittedName>
        <fullName evidence="2">Uncharacterized protein</fullName>
    </submittedName>
</protein>
<dbReference type="VEuPathDB" id="FungiDB:PSHT_02193"/>
<dbReference type="Proteomes" id="UP000239156">
    <property type="component" value="Unassembled WGS sequence"/>
</dbReference>
<organism evidence="2 3">
    <name type="scientific">Puccinia striiformis</name>
    <dbReference type="NCBI Taxonomy" id="27350"/>
    <lineage>
        <taxon>Eukaryota</taxon>
        <taxon>Fungi</taxon>
        <taxon>Dikarya</taxon>
        <taxon>Basidiomycota</taxon>
        <taxon>Pucciniomycotina</taxon>
        <taxon>Pucciniomycetes</taxon>
        <taxon>Pucciniales</taxon>
        <taxon>Pucciniaceae</taxon>
        <taxon>Puccinia</taxon>
    </lineage>
</organism>
<comment type="caution">
    <text evidence="2">The sequence shown here is derived from an EMBL/GenBank/DDBJ whole genome shotgun (WGS) entry which is preliminary data.</text>
</comment>
<accession>A0A2S4W009</accession>
<feature type="region of interest" description="Disordered" evidence="1">
    <location>
        <begin position="103"/>
        <end position="122"/>
    </location>
</feature>
<keyword evidence="3" id="KW-1185">Reference proteome</keyword>
<feature type="compositionally biased region" description="Basic and acidic residues" evidence="1">
    <location>
        <begin position="103"/>
        <end position="117"/>
    </location>
</feature>
<gene>
    <name evidence="2" type="ORF">PSTT_02396</name>
</gene>
<evidence type="ECO:0000313" key="2">
    <source>
        <dbReference type="EMBL" id="POW15091.1"/>
    </source>
</evidence>
<name>A0A2S4W009_9BASI</name>
<dbReference type="EMBL" id="PKSL01000014">
    <property type="protein sequence ID" value="POW15091.1"/>
    <property type="molecule type" value="Genomic_DNA"/>
</dbReference>
<evidence type="ECO:0000256" key="1">
    <source>
        <dbReference type="SAM" id="MobiDB-lite"/>
    </source>
</evidence>